<evidence type="ECO:0000256" key="1">
    <source>
        <dbReference type="SAM" id="Phobius"/>
    </source>
</evidence>
<protein>
    <submittedName>
        <fullName evidence="2">Uncharacterized protein</fullName>
    </submittedName>
</protein>
<feature type="transmembrane region" description="Helical" evidence="1">
    <location>
        <begin position="12"/>
        <end position="34"/>
    </location>
</feature>
<proteinExistence type="predicted"/>
<comment type="caution">
    <text evidence="2">The sequence shown here is derived from an EMBL/GenBank/DDBJ whole genome shotgun (WGS) entry which is preliminary data.</text>
</comment>
<accession>A0A6G3XIH0</accession>
<reference evidence="2" key="1">
    <citation type="submission" date="2020-01" db="EMBL/GenBank/DDBJ databases">
        <title>Insect and environment-associated Actinomycetes.</title>
        <authorList>
            <person name="Currrie C."/>
            <person name="Chevrette M."/>
            <person name="Carlson C."/>
            <person name="Stubbendieck R."/>
            <person name="Wendt-Pienkowski E."/>
        </authorList>
    </citation>
    <scope>NUCLEOTIDE SEQUENCE</scope>
    <source>
        <strain evidence="2">SID7499</strain>
    </source>
</reference>
<keyword evidence="1" id="KW-1133">Transmembrane helix</keyword>
<keyword evidence="1" id="KW-0812">Transmembrane</keyword>
<name>A0A6G3XIH0_9ACTN</name>
<gene>
    <name evidence="2" type="ORF">G3M58_64045</name>
</gene>
<sequence>MRRTSARQARLNQLWGAACAFAGIFFLAWAVSFVKANVLNEGLRSHCEAFHSTRFPFENSCTRGDGTVEGANGLLFETVFFGSMAAAAACLTAAFAVEATRRR</sequence>
<dbReference type="AlphaFoldDB" id="A0A6G3XIH0"/>
<keyword evidence="1" id="KW-0472">Membrane</keyword>
<evidence type="ECO:0000313" key="2">
    <source>
        <dbReference type="EMBL" id="NEE17330.1"/>
    </source>
</evidence>
<feature type="transmembrane region" description="Helical" evidence="1">
    <location>
        <begin position="79"/>
        <end position="97"/>
    </location>
</feature>
<organism evidence="2">
    <name type="scientific">Streptomyces sp. SID7499</name>
    <dbReference type="NCBI Taxonomy" id="2706086"/>
    <lineage>
        <taxon>Bacteria</taxon>
        <taxon>Bacillati</taxon>
        <taxon>Actinomycetota</taxon>
        <taxon>Actinomycetes</taxon>
        <taxon>Kitasatosporales</taxon>
        <taxon>Streptomycetaceae</taxon>
        <taxon>Streptomyces</taxon>
    </lineage>
</organism>
<dbReference type="EMBL" id="JAAGMN010006707">
    <property type="protein sequence ID" value="NEE17330.1"/>
    <property type="molecule type" value="Genomic_DNA"/>
</dbReference>